<reference evidence="1 2" key="1">
    <citation type="journal article" date="2010" name="PLoS ONE">
        <title>Genome sequence of Cronobacter sakazakii BAA-894 and comparative genomic hybridization analysis with other Cronobacter species.</title>
        <authorList>
            <person name="Kucerova E."/>
            <person name="Clifton S.W."/>
            <person name="Xia X.Q."/>
            <person name="Long F."/>
            <person name="Porwollik S."/>
            <person name="Fulton L."/>
            <person name="Fronick C."/>
            <person name="Minx P."/>
            <person name="Kyung K."/>
            <person name="Warren W."/>
            <person name="Fulton R."/>
            <person name="Feng D."/>
            <person name="Wollam A."/>
            <person name="Shah N."/>
            <person name="Bhonagiri V."/>
            <person name="Nash W.E."/>
            <person name="Hallsworth-Pepin K."/>
            <person name="Wilson R.K."/>
            <person name="McClelland M."/>
            <person name="Forsythe S.J."/>
        </authorList>
    </citation>
    <scope>NUCLEOTIDE SEQUENCE [LARGE SCALE GENOMIC DNA]</scope>
    <source>
        <strain evidence="1 2">ATCC BAA-894</strain>
    </source>
</reference>
<gene>
    <name evidence="1" type="ordered locus">ESA_02524</name>
</gene>
<dbReference type="HOGENOM" id="CLU_3167040_0_0_6"/>
<proteinExistence type="predicted"/>
<keyword evidence="2" id="KW-1185">Reference proteome</keyword>
<evidence type="ECO:0000313" key="1">
    <source>
        <dbReference type="EMBL" id="ABU77769.1"/>
    </source>
</evidence>
<sequence>MGKGSGLLLPVIILPWLGFGIKHIAQHIQQPQPHLKGGVSKHVQTPH</sequence>
<name>A7MF01_CROS8</name>
<accession>A7MF01</accession>
<evidence type="ECO:0000313" key="2">
    <source>
        <dbReference type="Proteomes" id="UP000000260"/>
    </source>
</evidence>
<dbReference type="KEGG" id="esa:ESA_02524"/>
<dbReference type="EMBL" id="CP000783">
    <property type="protein sequence ID" value="ABU77769.1"/>
    <property type="molecule type" value="Genomic_DNA"/>
</dbReference>
<dbReference type="Proteomes" id="UP000000260">
    <property type="component" value="Chromosome"/>
</dbReference>
<organism evidence="1 2">
    <name type="scientific">Cronobacter sakazakii (strain ATCC BAA-894)</name>
    <name type="common">Enterobacter sakazakii</name>
    <dbReference type="NCBI Taxonomy" id="290339"/>
    <lineage>
        <taxon>Bacteria</taxon>
        <taxon>Pseudomonadati</taxon>
        <taxon>Pseudomonadota</taxon>
        <taxon>Gammaproteobacteria</taxon>
        <taxon>Enterobacterales</taxon>
        <taxon>Enterobacteriaceae</taxon>
        <taxon>Cronobacter</taxon>
    </lineage>
</organism>
<dbReference type="AlphaFoldDB" id="A7MF01"/>
<protein>
    <submittedName>
        <fullName evidence="1">Uncharacterized protein</fullName>
    </submittedName>
</protein>